<dbReference type="Proteomes" id="UP000024635">
    <property type="component" value="Unassembled WGS sequence"/>
</dbReference>
<name>A0A016X1Z1_9BILA</name>
<evidence type="ECO:0000313" key="2">
    <source>
        <dbReference type="Proteomes" id="UP000024635"/>
    </source>
</evidence>
<protein>
    <submittedName>
        <fullName evidence="1">Uncharacterized protein</fullName>
    </submittedName>
</protein>
<dbReference type="EMBL" id="JARK01000013">
    <property type="protein sequence ID" value="EYC45930.1"/>
    <property type="molecule type" value="Genomic_DNA"/>
</dbReference>
<proteinExistence type="predicted"/>
<organism evidence="1 2">
    <name type="scientific">Ancylostoma ceylanicum</name>
    <dbReference type="NCBI Taxonomy" id="53326"/>
    <lineage>
        <taxon>Eukaryota</taxon>
        <taxon>Metazoa</taxon>
        <taxon>Ecdysozoa</taxon>
        <taxon>Nematoda</taxon>
        <taxon>Chromadorea</taxon>
        <taxon>Rhabditida</taxon>
        <taxon>Rhabditina</taxon>
        <taxon>Rhabditomorpha</taxon>
        <taxon>Strongyloidea</taxon>
        <taxon>Ancylostomatidae</taxon>
        <taxon>Ancylostomatinae</taxon>
        <taxon>Ancylostoma</taxon>
    </lineage>
</organism>
<dbReference type="AlphaFoldDB" id="A0A016X1Z1"/>
<keyword evidence="2" id="KW-1185">Reference proteome</keyword>
<evidence type="ECO:0000313" key="1">
    <source>
        <dbReference type="EMBL" id="EYC45930.1"/>
    </source>
</evidence>
<sequence length="243" mass="28325">MGKATHYEKSDEQLIYRLVKSCRRQAEDVEKFSEINDQHGKFLMDYRKVLAVWEQDRRCRSDEQPANYLRLGDTSSDFFPYVISGDVEHQDLETVVTSYRKPGFATLYDTIVGSFYVYLYPPHFCEAVYLCFTETPVRTEKGVKGLNLEAACESSLRFLPLEQIVYKFENGVGTPFVYVLPIVKFIANGDETEQNFIFQAFEDFSNEDLEAEKRVDVEFNMKNKSILLLTSRLLTFTNLQQWL</sequence>
<reference evidence="2" key="1">
    <citation type="journal article" date="2015" name="Nat. Genet.">
        <title>The genome and transcriptome of the zoonotic hookworm Ancylostoma ceylanicum identify infection-specific gene families.</title>
        <authorList>
            <person name="Schwarz E.M."/>
            <person name="Hu Y."/>
            <person name="Antoshechkin I."/>
            <person name="Miller M.M."/>
            <person name="Sternberg P.W."/>
            <person name="Aroian R.V."/>
        </authorList>
    </citation>
    <scope>NUCLEOTIDE SEQUENCE</scope>
    <source>
        <strain evidence="2">HY135</strain>
    </source>
</reference>
<accession>A0A016X1Z1</accession>
<gene>
    <name evidence="1" type="primary">Acey_s0413.g1017</name>
    <name evidence="1" type="ORF">Y032_0413g1017</name>
</gene>
<comment type="caution">
    <text evidence="1">The sequence shown here is derived from an EMBL/GenBank/DDBJ whole genome shotgun (WGS) entry which is preliminary data.</text>
</comment>